<accession>A0A0R1VUK1</accession>
<sequence length="124" mass="14712">MKYEEYATRFKSHLNYYLSRLNEDYFCDFSDDEIELIRNSFVADLPTRLFLKVVRAYQHVRIVDIMNDKIYNEKLNKMMSSFATEIDDTELRALYATTYRAIGSDIDASIDLYDNYLAVRGNKD</sequence>
<dbReference type="Proteomes" id="UP000051820">
    <property type="component" value="Unassembled WGS sequence"/>
</dbReference>
<gene>
    <name evidence="1" type="ORF">FD16_GL001832</name>
</gene>
<proteinExistence type="predicted"/>
<dbReference type="EMBL" id="AZGF01000044">
    <property type="protein sequence ID" value="KRM09335.1"/>
    <property type="molecule type" value="Genomic_DNA"/>
</dbReference>
<keyword evidence="2" id="KW-1185">Reference proteome</keyword>
<organism evidence="1 2">
    <name type="scientific">Paucilactobacillus suebicus DSM 5007 = KCTC 3549</name>
    <dbReference type="NCBI Taxonomy" id="1423807"/>
    <lineage>
        <taxon>Bacteria</taxon>
        <taxon>Bacillati</taxon>
        <taxon>Bacillota</taxon>
        <taxon>Bacilli</taxon>
        <taxon>Lactobacillales</taxon>
        <taxon>Lactobacillaceae</taxon>
        <taxon>Paucilactobacillus</taxon>
    </lineage>
</organism>
<protein>
    <submittedName>
        <fullName evidence="1">Uncharacterized protein</fullName>
    </submittedName>
</protein>
<evidence type="ECO:0000313" key="2">
    <source>
        <dbReference type="Proteomes" id="UP000051820"/>
    </source>
</evidence>
<reference evidence="1 2" key="1">
    <citation type="journal article" date="2015" name="Genome Announc.">
        <title>Expanding the biotechnology potential of lactobacilli through comparative genomics of 213 strains and associated genera.</title>
        <authorList>
            <person name="Sun Z."/>
            <person name="Harris H.M."/>
            <person name="McCann A."/>
            <person name="Guo C."/>
            <person name="Argimon S."/>
            <person name="Zhang W."/>
            <person name="Yang X."/>
            <person name="Jeffery I.B."/>
            <person name="Cooney J.C."/>
            <person name="Kagawa T.F."/>
            <person name="Liu W."/>
            <person name="Song Y."/>
            <person name="Salvetti E."/>
            <person name="Wrobel A."/>
            <person name="Rasinkangas P."/>
            <person name="Parkhill J."/>
            <person name="Rea M.C."/>
            <person name="O'Sullivan O."/>
            <person name="Ritari J."/>
            <person name="Douillard F.P."/>
            <person name="Paul Ross R."/>
            <person name="Yang R."/>
            <person name="Briner A.E."/>
            <person name="Felis G.E."/>
            <person name="de Vos W.M."/>
            <person name="Barrangou R."/>
            <person name="Klaenhammer T.R."/>
            <person name="Caufield P.W."/>
            <person name="Cui Y."/>
            <person name="Zhang H."/>
            <person name="O'Toole P.W."/>
        </authorList>
    </citation>
    <scope>NUCLEOTIDE SEQUENCE [LARGE SCALE GENOMIC DNA]</scope>
    <source>
        <strain evidence="1 2">DSM 5007</strain>
    </source>
</reference>
<dbReference type="PATRIC" id="fig|1423807.3.peg.1877"/>
<dbReference type="AlphaFoldDB" id="A0A0R1VUK1"/>
<comment type="caution">
    <text evidence="1">The sequence shown here is derived from an EMBL/GenBank/DDBJ whole genome shotgun (WGS) entry which is preliminary data.</text>
</comment>
<name>A0A0R1VUK1_9LACO</name>
<evidence type="ECO:0000313" key="1">
    <source>
        <dbReference type="EMBL" id="KRM09335.1"/>
    </source>
</evidence>
<dbReference type="RefSeq" id="WP_010623039.1">
    <property type="nucleotide sequence ID" value="NZ_AZGF01000044.1"/>
</dbReference>